<name>A0A9E2P1F6_9BACT</name>
<organism evidence="4 5">
    <name type="scientific">Candidatus Paraprevotella stercoravium</name>
    <dbReference type="NCBI Taxonomy" id="2838725"/>
    <lineage>
        <taxon>Bacteria</taxon>
        <taxon>Pseudomonadati</taxon>
        <taxon>Bacteroidota</taxon>
        <taxon>Bacteroidia</taxon>
        <taxon>Bacteroidales</taxon>
        <taxon>Prevotellaceae</taxon>
        <taxon>Paraprevotella</taxon>
    </lineage>
</organism>
<reference evidence="4" key="2">
    <citation type="submission" date="2021-04" db="EMBL/GenBank/DDBJ databases">
        <authorList>
            <person name="Gilroy R."/>
        </authorList>
    </citation>
    <scope>NUCLEOTIDE SEQUENCE</scope>
    <source>
        <strain evidence="4">G3-2149</strain>
    </source>
</reference>
<dbReference type="AlphaFoldDB" id="A0A9E2P1F6"/>
<evidence type="ECO:0000313" key="5">
    <source>
        <dbReference type="Proteomes" id="UP000823865"/>
    </source>
</evidence>
<evidence type="ECO:0000313" key="4">
    <source>
        <dbReference type="EMBL" id="MBU3853924.1"/>
    </source>
</evidence>
<feature type="signal peptide" evidence="1">
    <location>
        <begin position="1"/>
        <end position="23"/>
    </location>
</feature>
<feature type="domain" description="GEVED" evidence="3">
    <location>
        <begin position="555"/>
        <end position="621"/>
    </location>
</feature>
<evidence type="ECO:0000259" key="3">
    <source>
        <dbReference type="Pfam" id="PF20009"/>
    </source>
</evidence>
<dbReference type="Pfam" id="PF18998">
    <property type="entry name" value="Flg_new_2"/>
    <property type="match status" value="1"/>
</dbReference>
<comment type="caution">
    <text evidence="4">The sequence shown here is derived from an EMBL/GenBank/DDBJ whole genome shotgun (WGS) entry which is preliminary data.</text>
</comment>
<protein>
    <submittedName>
        <fullName evidence="4">T9SS type A sorting domain-containing protein</fullName>
    </submittedName>
</protein>
<gene>
    <name evidence="4" type="ORF">H9789_08965</name>
</gene>
<sequence length="793" mass="87064">MRKITSLLSLLFLFMAGVCEMRAVSLTLDQILTADQIVAGKKIVLRGLKNNNPWINILSNNTMSPSKESVFVVEAAEGGFYLKHEVSGVYLKAYSGATEISTTTDKASAGVFEISNPTFNNEDDMNWLEPTKNHGLLTRFTSKGTNMKINTQGASAKAIYAIGTGGWSVMYVYDAENVDWDAEPEPESEYFEGDADKFYVISSINDANAFIAEKNDGSLGTATYSDNNKVFWKIIPTGQEGRFQVKNATSGRYIQSSKQTLSSRIPMGSNSVEYQIGKDMTAGAETKGYYYFCSTDQTNIPAGAIGLNYDKFASKNIVAWSAKSGDKNSYWMIRTVDYTYEPVIVPLVASMDEVNGATKYTLDTPDGQQLIVENGTLAVANESAEAKHAWVFVGTSNVKEGIYLVNSSDPTKVLTVASDGTYSLAEVENGTRWFVAEKETEKGTRLTFVPYAQKDDENAAYLSVDGVSTFMLGNYRSAYSLAIQAYSLPCGTLDQGYLSRMKIHGEQVLRELDYTATAQPSNYYTLYTTEKATVGIGQEFDFTARVSNMDENITVYVYFDWNRDGVFEAMKSYNESLINDAIAVPEDAVVGKSRMRVRITNNGLADAEDDAIGSIYDFIINIAEPQAQRTVTVAPNDPERGSVELLVGEESVQSYTGDYGQEVTAVATPNQELDFIAWKDNRTVVSTDKEYNFTISENVDLVACFSPNSSFTTDIQGAQVNQNNFIYEIQQGDQEIQVVTDAEVKMVYVFAVDGTQVRKSAGKKVSVAGLGQGTYIVRVITSAGDASQKVALQ</sequence>
<accession>A0A9E2P1F6</accession>
<dbReference type="InterPro" id="IPR044060">
    <property type="entry name" value="Bacterial_rp_domain"/>
</dbReference>
<keyword evidence="1" id="KW-0732">Signal</keyword>
<dbReference type="Proteomes" id="UP000823865">
    <property type="component" value="Unassembled WGS sequence"/>
</dbReference>
<dbReference type="Pfam" id="PF20009">
    <property type="entry name" value="GEVED"/>
    <property type="match status" value="1"/>
</dbReference>
<evidence type="ECO:0000256" key="1">
    <source>
        <dbReference type="SAM" id="SignalP"/>
    </source>
</evidence>
<proteinExistence type="predicted"/>
<dbReference type="EMBL" id="JAHLFU010000188">
    <property type="protein sequence ID" value="MBU3853924.1"/>
    <property type="molecule type" value="Genomic_DNA"/>
</dbReference>
<feature type="domain" description="Bacterial repeat" evidence="2">
    <location>
        <begin position="653"/>
        <end position="708"/>
    </location>
</feature>
<reference evidence="4" key="1">
    <citation type="journal article" date="2021" name="PeerJ">
        <title>Extensive microbial diversity within the chicken gut microbiome revealed by metagenomics and culture.</title>
        <authorList>
            <person name="Gilroy R."/>
            <person name="Ravi A."/>
            <person name="Getino M."/>
            <person name="Pursley I."/>
            <person name="Horton D.L."/>
            <person name="Alikhan N.F."/>
            <person name="Baker D."/>
            <person name="Gharbi K."/>
            <person name="Hall N."/>
            <person name="Watson M."/>
            <person name="Adriaenssens E.M."/>
            <person name="Foster-Nyarko E."/>
            <person name="Jarju S."/>
            <person name="Secka A."/>
            <person name="Antonio M."/>
            <person name="Oren A."/>
            <person name="Chaudhuri R.R."/>
            <person name="La Ragione R."/>
            <person name="Hildebrand F."/>
            <person name="Pallen M.J."/>
        </authorList>
    </citation>
    <scope>NUCLEOTIDE SEQUENCE</scope>
    <source>
        <strain evidence="4">G3-2149</strain>
    </source>
</reference>
<feature type="chain" id="PRO_5038942806" evidence="1">
    <location>
        <begin position="24"/>
        <end position="793"/>
    </location>
</feature>
<evidence type="ECO:0000259" key="2">
    <source>
        <dbReference type="Pfam" id="PF18998"/>
    </source>
</evidence>
<dbReference type="InterPro" id="IPR045474">
    <property type="entry name" value="GEVED"/>
</dbReference>